<evidence type="ECO:0000313" key="2">
    <source>
        <dbReference type="EMBL" id="CAK0851331.1"/>
    </source>
</evidence>
<evidence type="ECO:0000313" key="3">
    <source>
        <dbReference type="Proteomes" id="UP001189429"/>
    </source>
</evidence>
<gene>
    <name evidence="2" type="ORF">PCOR1329_LOCUS43496</name>
</gene>
<reference evidence="2" key="1">
    <citation type="submission" date="2023-10" db="EMBL/GenBank/DDBJ databases">
        <authorList>
            <person name="Chen Y."/>
            <person name="Shah S."/>
            <person name="Dougan E. K."/>
            <person name="Thang M."/>
            <person name="Chan C."/>
        </authorList>
    </citation>
    <scope>NUCLEOTIDE SEQUENCE [LARGE SCALE GENOMIC DNA]</scope>
</reference>
<sequence>MAQNMSVDDAAGESGLTQATGALQLAGAPAPPAELPADLLQELVEESVSKYSELVSAVRATTAGPNLMITSSRIAPWTSLHELLLHLAYLPEAAAALQALADGVRQCTDLIPEIMKVRRWQRAPDLPVWRELGASALGLLCATAPTAAELVPPHWSTLKLSTEAAAAAHPGTRAVDACRRAAALVAKGDDRFWPELGGRPAVLWAPTDSSALGRLLKSYMERPVANGGPPYLRRLVPLELFPGCHTVAAIQDLWWHPVLGERWVGAVKKLEYDITPYSLVLQVHMDLDMNCTDCVLPGATPVFQVAAAPAQTLDFPAEALPQVLRILAGPSLQLVHASAPHRSVLSKAAAKRMSMEWTFPPGTPKLQIELLWRHLRRSSLPPSAFFGPVGLRSDATALICELTAASAAPHAWELRVNMVSLKEDELAAARRTKGGRIGMAAPVSKMTDVQACGSPGYDTLGVYRQLMTHIEQVTWIYLREAISDAPAGCGYGRWLAAADLVAPPGRLRLHLSSEEEATAVREALHGKTIQVGLGRIALQVTSDAQDLPGNGRRRRGARQPASAGH</sequence>
<organism evidence="2 3">
    <name type="scientific">Prorocentrum cordatum</name>
    <dbReference type="NCBI Taxonomy" id="2364126"/>
    <lineage>
        <taxon>Eukaryota</taxon>
        <taxon>Sar</taxon>
        <taxon>Alveolata</taxon>
        <taxon>Dinophyceae</taxon>
        <taxon>Prorocentrales</taxon>
        <taxon>Prorocentraceae</taxon>
        <taxon>Prorocentrum</taxon>
    </lineage>
</organism>
<comment type="caution">
    <text evidence="2">The sequence shown here is derived from an EMBL/GenBank/DDBJ whole genome shotgun (WGS) entry which is preliminary data.</text>
</comment>
<dbReference type="Proteomes" id="UP001189429">
    <property type="component" value="Unassembled WGS sequence"/>
</dbReference>
<dbReference type="EMBL" id="CAUYUJ010015227">
    <property type="protein sequence ID" value="CAK0851331.1"/>
    <property type="molecule type" value="Genomic_DNA"/>
</dbReference>
<feature type="region of interest" description="Disordered" evidence="1">
    <location>
        <begin position="544"/>
        <end position="565"/>
    </location>
</feature>
<proteinExistence type="predicted"/>
<protein>
    <submittedName>
        <fullName evidence="2">Uncharacterized protein</fullName>
    </submittedName>
</protein>
<evidence type="ECO:0000256" key="1">
    <source>
        <dbReference type="SAM" id="MobiDB-lite"/>
    </source>
</evidence>
<keyword evidence="3" id="KW-1185">Reference proteome</keyword>
<accession>A0ABN9TYD0</accession>
<name>A0ABN9TYD0_9DINO</name>